<name>A0A249WQG1_9ENTR</name>
<dbReference type="RefSeq" id="WP_032693413.1">
    <property type="nucleotide sequence ID" value="NZ_BQUL01000001.1"/>
</dbReference>
<gene>
    <name evidence="1" type="ORF">CWN49_36445</name>
</gene>
<evidence type="ECO:0000313" key="2">
    <source>
        <dbReference type="Proteomes" id="UP000234667"/>
    </source>
</evidence>
<protein>
    <submittedName>
        <fullName evidence="1">Uncharacterized protein</fullName>
    </submittedName>
</protein>
<dbReference type="EMBL" id="PIDR01002178">
    <property type="protein sequence ID" value="PLO54473.1"/>
    <property type="molecule type" value="Genomic_DNA"/>
</dbReference>
<accession>A0A249WQG1</accession>
<sequence length="121" mass="13804">MQFITLPWATLQAIYRAKNGEVVEGKYVRVAGHFINLWDPSNEGSDRVSITPVFQIVFRNLEDGVLYFAGRAMFFDKVKSEYDAYFHHPFEDVDSSVMTQVYAVTDTQYLAGTFYSGVVPN</sequence>
<dbReference type="AlphaFoldDB" id="A0A249WQG1"/>
<evidence type="ECO:0000313" key="1">
    <source>
        <dbReference type="EMBL" id="PLO54473.1"/>
    </source>
</evidence>
<reference evidence="1 2" key="1">
    <citation type="submission" date="2017-11" db="EMBL/GenBank/DDBJ databases">
        <authorList>
            <person name="Han C.G."/>
        </authorList>
    </citation>
    <scope>NUCLEOTIDE SEQUENCE [LARGE SCALE GENOMIC DNA]</scope>
    <source>
        <strain evidence="1 2">A10</strain>
    </source>
</reference>
<organism evidence="1 2">
    <name type="scientific">Klebsiella michiganensis</name>
    <dbReference type="NCBI Taxonomy" id="1134687"/>
    <lineage>
        <taxon>Bacteria</taxon>
        <taxon>Pseudomonadati</taxon>
        <taxon>Pseudomonadota</taxon>
        <taxon>Gammaproteobacteria</taxon>
        <taxon>Enterobacterales</taxon>
        <taxon>Enterobacteriaceae</taxon>
        <taxon>Klebsiella/Raoultella group</taxon>
        <taxon>Klebsiella</taxon>
    </lineage>
</organism>
<comment type="caution">
    <text evidence="1">The sequence shown here is derived from an EMBL/GenBank/DDBJ whole genome shotgun (WGS) entry which is preliminary data.</text>
</comment>
<dbReference type="Proteomes" id="UP000234667">
    <property type="component" value="Unassembled WGS sequence"/>
</dbReference>
<proteinExistence type="predicted"/>
<reference evidence="1 2" key="2">
    <citation type="submission" date="2018-01" db="EMBL/GenBank/DDBJ databases">
        <title>Genomic study of Klebsiella pneumoniae.</title>
        <authorList>
            <person name="Yang Y."/>
            <person name="Bicalho R."/>
        </authorList>
    </citation>
    <scope>NUCLEOTIDE SEQUENCE [LARGE SCALE GENOMIC DNA]</scope>
    <source>
        <strain evidence="1 2">A10</strain>
    </source>
</reference>
<accession>A0A384J230</accession>